<organism evidence="4 5">
    <name type="scientific">Arenimonas fontis</name>
    <dbReference type="NCBI Taxonomy" id="2608255"/>
    <lineage>
        <taxon>Bacteria</taxon>
        <taxon>Pseudomonadati</taxon>
        <taxon>Pseudomonadota</taxon>
        <taxon>Gammaproteobacteria</taxon>
        <taxon>Lysobacterales</taxon>
        <taxon>Lysobacteraceae</taxon>
        <taxon>Arenimonas</taxon>
    </lineage>
</organism>
<dbReference type="PANTHER" id="PTHR23011:SF28">
    <property type="entry name" value="CYCLIC NUCLEOTIDE-BINDING DOMAIN CONTAINING PROTEIN"/>
    <property type="match status" value="1"/>
</dbReference>
<dbReference type="Pfam" id="PF00581">
    <property type="entry name" value="Rhodanese"/>
    <property type="match status" value="1"/>
</dbReference>
<dbReference type="SMART" id="SM00100">
    <property type="entry name" value="cNMP"/>
    <property type="match status" value="1"/>
</dbReference>
<dbReference type="EMBL" id="VUOD01000004">
    <property type="protein sequence ID" value="KAA2285001.1"/>
    <property type="molecule type" value="Genomic_DNA"/>
</dbReference>
<dbReference type="InterPro" id="IPR014710">
    <property type="entry name" value="RmlC-like_jellyroll"/>
</dbReference>
<evidence type="ECO:0000259" key="3">
    <source>
        <dbReference type="PROSITE" id="PS50206"/>
    </source>
</evidence>
<dbReference type="InterPro" id="IPR036873">
    <property type="entry name" value="Rhodanese-like_dom_sf"/>
</dbReference>
<dbReference type="CDD" id="cd00038">
    <property type="entry name" value="CAP_ED"/>
    <property type="match status" value="1"/>
</dbReference>
<dbReference type="SUPFAM" id="SSF51206">
    <property type="entry name" value="cAMP-binding domain-like"/>
    <property type="match status" value="2"/>
</dbReference>
<evidence type="ECO:0000256" key="1">
    <source>
        <dbReference type="ARBA" id="ARBA00004496"/>
    </source>
</evidence>
<keyword evidence="5" id="KW-1185">Reference proteome</keyword>
<dbReference type="CDD" id="cd00158">
    <property type="entry name" value="RHOD"/>
    <property type="match status" value="1"/>
</dbReference>
<dbReference type="SMART" id="SM00450">
    <property type="entry name" value="RHOD"/>
    <property type="match status" value="1"/>
</dbReference>
<accession>A0A5B2ZD51</accession>
<reference evidence="4 5" key="1">
    <citation type="submission" date="2019-09" db="EMBL/GenBank/DDBJ databases">
        <title>Arenimonas chukotkensis sp. nov., a bacterium isolated from Chukotka hot spring, Arctic region, Russia.</title>
        <authorList>
            <person name="Zayulina K.S."/>
            <person name="Prokofeva M.I."/>
            <person name="Elcheninov A.G."/>
            <person name="Novikov A."/>
            <person name="Kochetkova T.V."/>
            <person name="Kublanov I.V."/>
        </authorList>
    </citation>
    <scope>NUCLEOTIDE SEQUENCE [LARGE SCALE GENOMIC DNA]</scope>
    <source>
        <strain evidence="4 5">3729k</strain>
    </source>
</reference>
<comment type="caution">
    <text evidence="4">The sequence shown here is derived from an EMBL/GenBank/DDBJ whole genome shotgun (WGS) entry which is preliminary data.</text>
</comment>
<dbReference type="Gene3D" id="2.60.120.10">
    <property type="entry name" value="Jelly Rolls"/>
    <property type="match status" value="2"/>
</dbReference>
<dbReference type="Gene3D" id="3.40.250.10">
    <property type="entry name" value="Rhodanese-like domain"/>
    <property type="match status" value="1"/>
</dbReference>
<dbReference type="PANTHER" id="PTHR23011">
    <property type="entry name" value="CYCLIC NUCLEOTIDE-BINDING DOMAIN CONTAINING PROTEIN"/>
    <property type="match status" value="1"/>
</dbReference>
<reference evidence="4 5" key="2">
    <citation type="submission" date="2019-09" db="EMBL/GenBank/DDBJ databases">
        <authorList>
            <person name="Mazur A."/>
        </authorList>
    </citation>
    <scope>NUCLEOTIDE SEQUENCE [LARGE SCALE GENOMIC DNA]</scope>
    <source>
        <strain evidence="4 5">3729k</strain>
    </source>
</reference>
<dbReference type="InterPro" id="IPR018490">
    <property type="entry name" value="cNMP-bd_dom_sf"/>
</dbReference>
<feature type="domain" description="Cyclic nucleotide-binding" evidence="2">
    <location>
        <begin position="13"/>
        <end position="129"/>
    </location>
</feature>
<comment type="subcellular location">
    <subcellularLocation>
        <location evidence="1">Cytoplasm</location>
    </subcellularLocation>
</comment>
<dbReference type="AlphaFoldDB" id="A0A5B2ZD51"/>
<feature type="domain" description="Rhodanese" evidence="3">
    <location>
        <begin position="263"/>
        <end position="351"/>
    </location>
</feature>
<dbReference type="SUPFAM" id="SSF52821">
    <property type="entry name" value="Rhodanese/Cell cycle control phosphatase"/>
    <property type="match status" value="1"/>
</dbReference>
<evidence type="ECO:0000313" key="5">
    <source>
        <dbReference type="Proteomes" id="UP000322165"/>
    </source>
</evidence>
<name>A0A5B2ZD51_9GAMM</name>
<gene>
    <name evidence="4" type="ORF">F0415_07075</name>
</gene>
<dbReference type="Pfam" id="PF00027">
    <property type="entry name" value="cNMP_binding"/>
    <property type="match status" value="1"/>
</dbReference>
<feature type="domain" description="Cyclic nucleotide-binding" evidence="2">
    <location>
        <begin position="144"/>
        <end position="246"/>
    </location>
</feature>
<proteinExistence type="predicted"/>
<dbReference type="Proteomes" id="UP000322165">
    <property type="component" value="Unassembled WGS sequence"/>
</dbReference>
<dbReference type="GO" id="GO:0005737">
    <property type="term" value="C:cytoplasm"/>
    <property type="evidence" value="ECO:0007669"/>
    <property type="project" value="UniProtKB-SubCell"/>
</dbReference>
<evidence type="ECO:0000313" key="4">
    <source>
        <dbReference type="EMBL" id="KAA2285001.1"/>
    </source>
</evidence>
<dbReference type="PROSITE" id="PS50042">
    <property type="entry name" value="CNMP_BINDING_3"/>
    <property type="match status" value="2"/>
</dbReference>
<dbReference type="InterPro" id="IPR001763">
    <property type="entry name" value="Rhodanese-like_dom"/>
</dbReference>
<dbReference type="RefSeq" id="WP_149860500.1">
    <property type="nucleotide sequence ID" value="NZ_VUOD01000004.1"/>
</dbReference>
<sequence>MPVPVTELARLFPLDSLRQETRDHLAREAVVSEYQRHENVFEAGDLDEDTIYLLDGELRCDYPDGRSVAHVANAPHGRYPLNDAVPRRFTAKAVSARAKVMRVDRRYLEKVITWDQLSRDDNYRHFAPGPGGNDWVFRLLRSQAFARLPTGNIEKMFQLFEPVTVKPSEVVMREGDPADYFYVVRSGTASVSKYLDGAPQVVAYLREGDTFGEDALLSNLPRNATVRMMQGGQLMRLSRDAFEAVLKPPMLSWVLPADAARQVQAGAVLLDVRMPEEHAQRAIDGSINIPLYRLREDIGNAVAPGARLVVYCNTGERSAAAAFVLKRMGYEVSALHGGLGAMLRMMAGRSPTAA</sequence>
<protein>
    <submittedName>
        <fullName evidence="4">Cyclic nucleotide-binding domain-containing protein</fullName>
    </submittedName>
</protein>
<dbReference type="InterPro" id="IPR000595">
    <property type="entry name" value="cNMP-bd_dom"/>
</dbReference>
<evidence type="ECO:0000259" key="2">
    <source>
        <dbReference type="PROSITE" id="PS50042"/>
    </source>
</evidence>
<dbReference type="PROSITE" id="PS50206">
    <property type="entry name" value="RHODANESE_3"/>
    <property type="match status" value="1"/>
</dbReference>